<dbReference type="GeneID" id="69848444"/>
<dbReference type="RefSeq" id="WP_006849444.1">
    <property type="nucleotide sequence ID" value="NZ_CP085932.1"/>
</dbReference>
<organism evidence="1 2">
    <name type="scientific">Segatella copri DSM 18205</name>
    <dbReference type="NCBI Taxonomy" id="537011"/>
    <lineage>
        <taxon>Bacteria</taxon>
        <taxon>Pseudomonadati</taxon>
        <taxon>Bacteroidota</taxon>
        <taxon>Bacteroidia</taxon>
        <taxon>Bacteroidales</taxon>
        <taxon>Prevotellaceae</taxon>
        <taxon>Segatella</taxon>
    </lineage>
</organism>
<dbReference type="HOGENOM" id="CLU_212510_0_0_10"/>
<evidence type="ECO:0000313" key="2">
    <source>
        <dbReference type="Proteomes" id="UP000004477"/>
    </source>
</evidence>
<keyword evidence="2" id="KW-1185">Reference proteome</keyword>
<proteinExistence type="predicted"/>
<dbReference type="AlphaFoldDB" id="D1PHQ9"/>
<reference evidence="1" key="1">
    <citation type="submission" date="2009-11" db="EMBL/GenBank/DDBJ databases">
        <authorList>
            <person name="Weinstock G."/>
            <person name="Sodergren E."/>
            <person name="Clifton S."/>
            <person name="Fulton L."/>
            <person name="Fulton B."/>
            <person name="Courtney L."/>
            <person name="Fronick C."/>
            <person name="Harrison M."/>
            <person name="Strong C."/>
            <person name="Farmer C."/>
            <person name="Delahaunty K."/>
            <person name="Markovic C."/>
            <person name="Hall O."/>
            <person name="Minx P."/>
            <person name="Tomlinson C."/>
            <person name="Mitreva M."/>
            <person name="Nelson J."/>
            <person name="Hou S."/>
            <person name="Wollam A."/>
            <person name="Pepin K.H."/>
            <person name="Johnson M."/>
            <person name="Bhonagiri V."/>
            <person name="Nash W.E."/>
            <person name="Warren W."/>
            <person name="Chinwalla A."/>
            <person name="Mardis E.R."/>
            <person name="Wilson R.K."/>
        </authorList>
    </citation>
    <scope>NUCLEOTIDE SEQUENCE [LARGE SCALE GENOMIC DNA]</scope>
    <source>
        <strain evidence="1">DSM 18205</strain>
    </source>
</reference>
<name>D1PHQ9_9BACT</name>
<accession>D1PHQ9</accession>
<gene>
    <name evidence="1" type="ORF">PREVCOP_06779</name>
</gene>
<protein>
    <submittedName>
        <fullName evidence="1">Uncharacterized protein</fullName>
    </submittedName>
</protein>
<dbReference type="EMBL" id="ACBX02000057">
    <property type="protein sequence ID" value="EFB33757.1"/>
    <property type="molecule type" value="Genomic_DNA"/>
</dbReference>
<evidence type="ECO:0000313" key="1">
    <source>
        <dbReference type="EMBL" id="EFB33757.1"/>
    </source>
</evidence>
<comment type="caution">
    <text evidence="1">The sequence shown here is derived from an EMBL/GenBank/DDBJ whole genome shotgun (WGS) entry which is preliminary data.</text>
</comment>
<dbReference type="PaxDb" id="537011-PREVCOP_06779"/>
<dbReference type="Proteomes" id="UP000004477">
    <property type="component" value="Unassembled WGS sequence"/>
</dbReference>
<sequence>MAIDIKVIPTLRGEEAARFVKRAEEVMNNNNRVDFSAKVAEARAILEKAGF</sequence>